<dbReference type="InterPro" id="IPR011006">
    <property type="entry name" value="CheY-like_superfamily"/>
</dbReference>
<sequence>MQPFRVTLVEDEPSHATLIQYHLNQLGAEVTVHPSGSAFFQHRSQLSTCDLLIVSDQLVDLSIFSLLDIVKEQTKQPSVLILTTGRHELIESSEHNLSYLQKPFAISELRAAIDYHKPSMGVTMNV</sequence>
<accession>A0A4Y7WSP9</accession>
<organism evidence="3">
    <name type="scientific">Halalkalibacterium halodurans</name>
    <name type="common">Bacillus halodurans</name>
    <dbReference type="NCBI Taxonomy" id="86665"/>
    <lineage>
        <taxon>Bacteria</taxon>
        <taxon>Bacillati</taxon>
        <taxon>Bacillota</taxon>
        <taxon>Bacilli</taxon>
        <taxon>Bacillales</taxon>
        <taxon>Bacillaceae</taxon>
        <taxon>Halalkalibacterium (ex Joshi et al. 2022)</taxon>
    </lineage>
</organism>
<reference evidence="3" key="1">
    <citation type="submission" date="2015-08" db="EMBL/GenBank/DDBJ databases">
        <title>Complete DNA Sequence of Pseudomonas syringae pv. actinidiae, the Causal Agent of Kiwifruit Canker Disease.</title>
        <authorList>
            <person name="Rikkerink E.H.A."/>
            <person name="Fineran P.C."/>
        </authorList>
    </citation>
    <scope>NUCLEOTIDE SEQUENCE</scope>
    <source>
        <strain evidence="3">DSM 13666</strain>
    </source>
</reference>
<gene>
    <name evidence="3" type="ORF">AMD02_04635</name>
</gene>
<dbReference type="SUPFAM" id="SSF52172">
    <property type="entry name" value="CheY-like"/>
    <property type="match status" value="1"/>
</dbReference>
<dbReference type="RefSeq" id="WP_010899168.1">
    <property type="nucleotide sequence ID" value="NZ_CP040441.1"/>
</dbReference>
<comment type="caution">
    <text evidence="1">Lacks conserved residue(s) required for the propagation of feature annotation.</text>
</comment>
<dbReference type="GeneID" id="87598545"/>
<evidence type="ECO:0000313" key="3">
    <source>
        <dbReference type="EMBL" id="KOO38227.1"/>
    </source>
</evidence>
<dbReference type="SMR" id="A0A0M0KHZ5"/>
<dbReference type="Gene3D" id="3.40.50.2300">
    <property type="match status" value="1"/>
</dbReference>
<dbReference type="InterPro" id="IPR001789">
    <property type="entry name" value="Sig_transdc_resp-reg_receiver"/>
</dbReference>
<dbReference type="EMBL" id="LILD01000001">
    <property type="protein sequence ID" value="KOO38227.1"/>
    <property type="molecule type" value="Genomic_DNA"/>
</dbReference>
<dbReference type="GO" id="GO:0000160">
    <property type="term" value="P:phosphorelay signal transduction system"/>
    <property type="evidence" value="ECO:0007669"/>
    <property type="project" value="InterPro"/>
</dbReference>
<proteinExistence type="predicted"/>
<evidence type="ECO:0000256" key="1">
    <source>
        <dbReference type="PROSITE-ProRule" id="PRU00169"/>
    </source>
</evidence>
<protein>
    <recommendedName>
        <fullName evidence="2">Response regulatory domain-containing protein</fullName>
    </recommendedName>
</protein>
<feature type="domain" description="Response regulatory" evidence="2">
    <location>
        <begin position="5"/>
        <end position="117"/>
    </location>
</feature>
<dbReference type="PROSITE" id="PS50110">
    <property type="entry name" value="RESPONSE_REGULATORY"/>
    <property type="match status" value="1"/>
</dbReference>
<name>A0A0M0KHZ5_ALKHA</name>
<comment type="caution">
    <text evidence="3">The sequence shown here is derived from an EMBL/GenBank/DDBJ whole genome shotgun (WGS) entry which is preliminary data.</text>
</comment>
<dbReference type="AlphaFoldDB" id="A0A0M0KHZ5"/>
<evidence type="ECO:0000259" key="2">
    <source>
        <dbReference type="PROSITE" id="PS50110"/>
    </source>
</evidence>
<dbReference type="Pfam" id="PF00072">
    <property type="entry name" value="Response_reg"/>
    <property type="match status" value="1"/>
</dbReference>
<accession>A0A0M0KHZ5</accession>
<dbReference type="SMART" id="SM00448">
    <property type="entry name" value="REC"/>
    <property type="match status" value="1"/>
</dbReference>
<dbReference type="PATRIC" id="fig|136160.3.peg.1200"/>